<dbReference type="AlphaFoldDB" id="A0A0L0V3N2"/>
<feature type="compositionally biased region" description="Acidic residues" evidence="1">
    <location>
        <begin position="251"/>
        <end position="284"/>
    </location>
</feature>
<evidence type="ECO:0000313" key="3">
    <source>
        <dbReference type="Proteomes" id="UP000054564"/>
    </source>
</evidence>
<keyword evidence="3" id="KW-1185">Reference proteome</keyword>
<feature type="compositionally biased region" description="Polar residues" evidence="1">
    <location>
        <begin position="290"/>
        <end position="305"/>
    </location>
</feature>
<proteinExistence type="predicted"/>
<protein>
    <submittedName>
        <fullName evidence="2">Uncharacterized protein</fullName>
    </submittedName>
</protein>
<organism evidence="2 3">
    <name type="scientific">Puccinia striiformis f. sp. tritici PST-78</name>
    <dbReference type="NCBI Taxonomy" id="1165861"/>
    <lineage>
        <taxon>Eukaryota</taxon>
        <taxon>Fungi</taxon>
        <taxon>Dikarya</taxon>
        <taxon>Basidiomycota</taxon>
        <taxon>Pucciniomycotina</taxon>
        <taxon>Pucciniomycetes</taxon>
        <taxon>Pucciniales</taxon>
        <taxon>Pucciniaceae</taxon>
        <taxon>Puccinia</taxon>
    </lineage>
</organism>
<dbReference type="EMBL" id="AJIL01000127">
    <property type="protein sequence ID" value="KNE93903.1"/>
    <property type="molecule type" value="Genomic_DNA"/>
</dbReference>
<dbReference type="PANTHER" id="PTHR33069:SF3">
    <property type="entry name" value="DYNEIN HEAVY CHAIN TAIL DOMAIN-CONTAINING PROTEIN"/>
    <property type="match status" value="1"/>
</dbReference>
<comment type="caution">
    <text evidence="2">The sequence shown here is derived from an EMBL/GenBank/DDBJ whole genome shotgun (WGS) entry which is preliminary data.</text>
</comment>
<accession>A0A0L0V3N2</accession>
<feature type="region of interest" description="Disordered" evidence="1">
    <location>
        <begin position="251"/>
        <end position="331"/>
    </location>
</feature>
<sequence>MTIAESTLLKRQKYWEQGDLIVQRFKNLSSKIATEREKRPCTSSALEGLPVDQDSLKRDAYNQLHLRLLPTLGHQIEDLLRLLKPSNLYRGPRSKLNLVLELQLSIDTTLDEILSLFHMIFPEDVSARADRASDQHFKELKHFRLSNLDSWKMRPLFKKLIKLFEDSYDLIQRLWLSSERPKLRSTRRTPTTIESLLIRARGCDESIELAIQWLKGSEFDIIKDDWIWGIEDINKTMNKLLALIDSTIHLDEDDDDNEVGNDDTDDEDDDDGDITDDNDSDDNGDGQTTSNSLSGQAQPCGQPNLSADHEQPGSEALRDQRQPISDQSKLPIDVSGEPVVQLAKLSIPIVKLSRLFFNKLSNGGMNQNQLPKFTEMTSNQLALVNRLVGDVGDDLEGILKLLNRIEHSHQLGYSYQGIMRAIN</sequence>
<feature type="compositionally biased region" description="Basic and acidic residues" evidence="1">
    <location>
        <begin position="307"/>
        <end position="321"/>
    </location>
</feature>
<reference evidence="3" key="1">
    <citation type="submission" date="2014-03" db="EMBL/GenBank/DDBJ databases">
        <title>The Genome Sequence of Puccinia striiformis f. sp. tritici PST-78.</title>
        <authorList>
            <consortium name="The Broad Institute Genome Sequencing Platform"/>
            <person name="Cuomo C."/>
            <person name="Hulbert S."/>
            <person name="Chen X."/>
            <person name="Walker B."/>
            <person name="Young S.K."/>
            <person name="Zeng Q."/>
            <person name="Gargeya S."/>
            <person name="Fitzgerald M."/>
            <person name="Haas B."/>
            <person name="Abouelleil A."/>
            <person name="Alvarado L."/>
            <person name="Arachchi H.M."/>
            <person name="Berlin A.M."/>
            <person name="Chapman S.B."/>
            <person name="Goldberg J."/>
            <person name="Griggs A."/>
            <person name="Gujja S."/>
            <person name="Hansen M."/>
            <person name="Howarth C."/>
            <person name="Imamovic A."/>
            <person name="Larimer J."/>
            <person name="McCowan C."/>
            <person name="Montmayeur A."/>
            <person name="Murphy C."/>
            <person name="Neiman D."/>
            <person name="Pearson M."/>
            <person name="Priest M."/>
            <person name="Roberts A."/>
            <person name="Saif S."/>
            <person name="Shea T."/>
            <person name="Sisk P."/>
            <person name="Sykes S."/>
            <person name="Wortman J."/>
            <person name="Nusbaum C."/>
            <person name="Birren B."/>
        </authorList>
    </citation>
    <scope>NUCLEOTIDE SEQUENCE [LARGE SCALE GENOMIC DNA]</scope>
    <source>
        <strain evidence="3">race PST-78</strain>
    </source>
</reference>
<name>A0A0L0V3N2_9BASI</name>
<dbReference type="Proteomes" id="UP000054564">
    <property type="component" value="Unassembled WGS sequence"/>
</dbReference>
<dbReference type="PANTHER" id="PTHR33069">
    <property type="entry name" value="CHROMOSOME 7, WHOLE GENOME SHOTGUN SEQUENCE-RELATED"/>
    <property type="match status" value="1"/>
</dbReference>
<evidence type="ECO:0000313" key="2">
    <source>
        <dbReference type="EMBL" id="KNE93903.1"/>
    </source>
</evidence>
<gene>
    <name evidence="2" type="ORF">PSTG_12706</name>
</gene>
<dbReference type="STRING" id="1165861.A0A0L0V3N2"/>
<evidence type="ECO:0000256" key="1">
    <source>
        <dbReference type="SAM" id="MobiDB-lite"/>
    </source>
</evidence>